<keyword evidence="5" id="KW-0378">Hydrolase</keyword>
<evidence type="ECO:0000256" key="3">
    <source>
        <dbReference type="SAM" id="MobiDB-lite"/>
    </source>
</evidence>
<keyword evidence="4" id="KW-0732">Signal</keyword>
<comment type="subcellular location">
    <subcellularLocation>
        <location evidence="1">Secreted</location>
    </subcellularLocation>
</comment>
<dbReference type="InterPro" id="IPR011049">
    <property type="entry name" value="Serralysin-like_metalloprot_C"/>
</dbReference>
<dbReference type="AlphaFoldDB" id="A0A6J4RNS7"/>
<protein>
    <submittedName>
        <fullName evidence="5">Alkaline phosphatase</fullName>
        <ecNumber evidence="5">3.1.3.1</ecNumber>
    </submittedName>
</protein>
<dbReference type="SUPFAM" id="SSF51120">
    <property type="entry name" value="beta-Roll"/>
    <property type="match status" value="1"/>
</dbReference>
<gene>
    <name evidence="5" type="ORF">AVDCRST_MAG05-761</name>
</gene>
<evidence type="ECO:0000256" key="4">
    <source>
        <dbReference type="SAM" id="SignalP"/>
    </source>
</evidence>
<dbReference type="EMBL" id="CADCVM010000090">
    <property type="protein sequence ID" value="CAA9473781.1"/>
    <property type="molecule type" value="Genomic_DNA"/>
</dbReference>
<dbReference type="GO" id="GO:0005576">
    <property type="term" value="C:extracellular region"/>
    <property type="evidence" value="ECO:0007669"/>
    <property type="project" value="UniProtKB-SubCell"/>
</dbReference>
<evidence type="ECO:0000256" key="2">
    <source>
        <dbReference type="ARBA" id="ARBA00022525"/>
    </source>
</evidence>
<sequence>MRRVTMVLVAAAALLTLFVPGALARTGCASSFSGDDRPNTLTGDRCDNEINGLGGDDVIRGNGGDDTLSGDGDGDRISGGNGADELRGGPGRDRIYSGAFDGRRDFVVCGAGRDFASIGEDDRVADDCERVALAIE</sequence>
<dbReference type="PROSITE" id="PS00330">
    <property type="entry name" value="HEMOLYSIN_CALCIUM"/>
    <property type="match status" value="1"/>
</dbReference>
<dbReference type="Gene3D" id="2.150.10.10">
    <property type="entry name" value="Serralysin-like metalloprotease, C-terminal"/>
    <property type="match status" value="1"/>
</dbReference>
<keyword evidence="2" id="KW-0964">Secreted</keyword>
<dbReference type="PANTHER" id="PTHR38340:SF1">
    <property type="entry name" value="S-LAYER PROTEIN"/>
    <property type="match status" value="1"/>
</dbReference>
<dbReference type="GO" id="GO:0005509">
    <property type="term" value="F:calcium ion binding"/>
    <property type="evidence" value="ECO:0007669"/>
    <property type="project" value="InterPro"/>
</dbReference>
<dbReference type="Pfam" id="PF00353">
    <property type="entry name" value="HemolysinCabind"/>
    <property type="match status" value="2"/>
</dbReference>
<accession>A0A6J4RNS7</accession>
<evidence type="ECO:0000256" key="1">
    <source>
        <dbReference type="ARBA" id="ARBA00004613"/>
    </source>
</evidence>
<organism evidence="5">
    <name type="scientific">uncultured Rubrobacteraceae bacterium</name>
    <dbReference type="NCBI Taxonomy" id="349277"/>
    <lineage>
        <taxon>Bacteria</taxon>
        <taxon>Bacillati</taxon>
        <taxon>Actinomycetota</taxon>
        <taxon>Rubrobacteria</taxon>
        <taxon>Rubrobacterales</taxon>
        <taxon>Rubrobacteraceae</taxon>
        <taxon>environmental samples</taxon>
    </lineage>
</organism>
<proteinExistence type="predicted"/>
<dbReference type="PRINTS" id="PR00313">
    <property type="entry name" value="CABNDNGRPT"/>
</dbReference>
<feature type="signal peptide" evidence="4">
    <location>
        <begin position="1"/>
        <end position="24"/>
    </location>
</feature>
<dbReference type="GO" id="GO:0004035">
    <property type="term" value="F:alkaline phosphatase activity"/>
    <property type="evidence" value="ECO:0007669"/>
    <property type="project" value="UniProtKB-EC"/>
</dbReference>
<feature type="region of interest" description="Disordered" evidence="3">
    <location>
        <begin position="57"/>
        <end position="90"/>
    </location>
</feature>
<evidence type="ECO:0000313" key="5">
    <source>
        <dbReference type="EMBL" id="CAA9473781.1"/>
    </source>
</evidence>
<feature type="chain" id="PRO_5026733814" evidence="4">
    <location>
        <begin position="25"/>
        <end position="136"/>
    </location>
</feature>
<name>A0A6J4RNS7_9ACTN</name>
<dbReference type="InterPro" id="IPR050557">
    <property type="entry name" value="RTX_toxin/Mannuronan_C5-epim"/>
</dbReference>
<dbReference type="InterPro" id="IPR018511">
    <property type="entry name" value="Hemolysin-typ_Ca-bd_CS"/>
</dbReference>
<dbReference type="InterPro" id="IPR001343">
    <property type="entry name" value="Hemolysn_Ca-bd"/>
</dbReference>
<dbReference type="EC" id="3.1.3.1" evidence="5"/>
<reference evidence="5" key="1">
    <citation type="submission" date="2020-02" db="EMBL/GenBank/DDBJ databases">
        <authorList>
            <person name="Meier V. D."/>
        </authorList>
    </citation>
    <scope>NUCLEOTIDE SEQUENCE</scope>
    <source>
        <strain evidence="5">AVDCRST_MAG05</strain>
    </source>
</reference>
<dbReference type="PANTHER" id="PTHR38340">
    <property type="entry name" value="S-LAYER PROTEIN"/>
    <property type="match status" value="1"/>
</dbReference>